<dbReference type="Proteomes" id="UP000575985">
    <property type="component" value="Unassembled WGS sequence"/>
</dbReference>
<keyword evidence="2" id="KW-0808">Transferase</keyword>
<dbReference type="AlphaFoldDB" id="A0A853BGV6"/>
<dbReference type="PANTHER" id="PTHR43617:SF2">
    <property type="entry name" value="UPF0039 PROTEIN SLL0451"/>
    <property type="match status" value="1"/>
</dbReference>
<dbReference type="InterPro" id="IPR050276">
    <property type="entry name" value="MshD_Acetyltransferase"/>
</dbReference>
<organism evidence="2 3">
    <name type="scientific">Streptomonospora nanhaiensis</name>
    <dbReference type="NCBI Taxonomy" id="1323731"/>
    <lineage>
        <taxon>Bacteria</taxon>
        <taxon>Bacillati</taxon>
        <taxon>Actinomycetota</taxon>
        <taxon>Actinomycetes</taxon>
        <taxon>Streptosporangiales</taxon>
        <taxon>Nocardiopsidaceae</taxon>
        <taxon>Streptomonospora</taxon>
    </lineage>
</organism>
<dbReference type="InterPro" id="IPR000182">
    <property type="entry name" value="GNAT_dom"/>
</dbReference>
<reference evidence="2 3" key="1">
    <citation type="submission" date="2020-07" db="EMBL/GenBank/DDBJ databases">
        <title>Sequencing the genomes of 1000 actinobacteria strains.</title>
        <authorList>
            <person name="Klenk H.-P."/>
        </authorList>
    </citation>
    <scope>NUCLEOTIDE SEQUENCE [LARGE SCALE GENOMIC DNA]</scope>
    <source>
        <strain evidence="2 3">DSM 45927</strain>
    </source>
</reference>
<dbReference type="RefSeq" id="WP_179765610.1">
    <property type="nucleotide sequence ID" value="NZ_JACCFO010000001.1"/>
</dbReference>
<comment type="caution">
    <text evidence="2">The sequence shown here is derived from an EMBL/GenBank/DDBJ whole genome shotgun (WGS) entry which is preliminary data.</text>
</comment>
<gene>
    <name evidence="2" type="ORF">HNR12_000119</name>
</gene>
<dbReference type="InterPro" id="IPR016181">
    <property type="entry name" value="Acyl_CoA_acyltransferase"/>
</dbReference>
<dbReference type="Pfam" id="PF13508">
    <property type="entry name" value="Acetyltransf_7"/>
    <property type="match status" value="1"/>
</dbReference>
<dbReference type="GO" id="GO:0016747">
    <property type="term" value="F:acyltransferase activity, transferring groups other than amino-acyl groups"/>
    <property type="evidence" value="ECO:0007669"/>
    <property type="project" value="InterPro"/>
</dbReference>
<feature type="domain" description="N-acetyltransferase" evidence="1">
    <location>
        <begin position="1"/>
        <end position="162"/>
    </location>
</feature>
<dbReference type="CDD" id="cd04301">
    <property type="entry name" value="NAT_SF"/>
    <property type="match status" value="1"/>
</dbReference>
<dbReference type="PROSITE" id="PS51186">
    <property type="entry name" value="GNAT"/>
    <property type="match status" value="1"/>
</dbReference>
<dbReference type="PANTHER" id="PTHR43617">
    <property type="entry name" value="L-AMINO ACID N-ACETYLTRANSFERASE"/>
    <property type="match status" value="1"/>
</dbReference>
<dbReference type="EC" id="2.3.1.-" evidence="2"/>
<dbReference type="Gene3D" id="3.40.630.30">
    <property type="match status" value="1"/>
</dbReference>
<evidence type="ECO:0000313" key="2">
    <source>
        <dbReference type="EMBL" id="NYI93842.1"/>
    </source>
</evidence>
<protein>
    <submittedName>
        <fullName evidence="2">Putative acetyltransferase</fullName>
        <ecNumber evidence="2">2.3.1.-</ecNumber>
    </submittedName>
</protein>
<evidence type="ECO:0000259" key="1">
    <source>
        <dbReference type="PROSITE" id="PS51186"/>
    </source>
</evidence>
<name>A0A853BGV6_9ACTN</name>
<dbReference type="EMBL" id="JACCFO010000001">
    <property type="protein sequence ID" value="NYI93842.1"/>
    <property type="molecule type" value="Genomic_DNA"/>
</dbReference>
<keyword evidence="2" id="KW-0012">Acyltransferase</keyword>
<proteinExistence type="predicted"/>
<sequence>MIVRRESPTDVPAVRAVTAAAFAAHAAGAQAGREPVEVTLIGRLREDPDWVPELSLVAVSDDDVDETRGQGTVIGHVLCSRGRVGETRALGLGPLSVAPEHQGRGVGSALMHAALGAADALGAPFVALLGEPAFYRRFGFRPASHYGIAAPDPAWGEYFQVRTLSAYDPAAARGTFAYAAPFDRLDEPPADA</sequence>
<accession>A0A853BGV6</accession>
<keyword evidence="3" id="KW-1185">Reference proteome</keyword>
<dbReference type="SUPFAM" id="SSF55729">
    <property type="entry name" value="Acyl-CoA N-acyltransferases (Nat)"/>
    <property type="match status" value="1"/>
</dbReference>
<evidence type="ECO:0000313" key="3">
    <source>
        <dbReference type="Proteomes" id="UP000575985"/>
    </source>
</evidence>